<dbReference type="SUPFAM" id="SSF53756">
    <property type="entry name" value="UDP-Glycosyltransferase/glycogen phosphorylase"/>
    <property type="match status" value="1"/>
</dbReference>
<dbReference type="GO" id="GO:0043541">
    <property type="term" value="C:UDP-N-acetylglucosamine transferase complex"/>
    <property type="evidence" value="ECO:0007669"/>
    <property type="project" value="TreeGrafter"/>
</dbReference>
<keyword evidence="7" id="KW-0328">Glycosyltransferase</keyword>
<dbReference type="Gene3D" id="3.40.50.2000">
    <property type="entry name" value="Glycogen Phosphorylase B"/>
    <property type="match status" value="1"/>
</dbReference>
<dbReference type="PANTHER" id="PTHR47043">
    <property type="entry name" value="UDP-N-ACETYLGLUCOSAMINE TRANSFERASE SUBUNIT ALG13"/>
    <property type="match status" value="1"/>
</dbReference>
<dbReference type="PANTHER" id="PTHR47043:SF1">
    <property type="entry name" value="UDP-N-ACETYLGLUCOSAMINE TRANSFERASE SUBUNIT ALG13"/>
    <property type="match status" value="1"/>
</dbReference>
<evidence type="ECO:0000256" key="6">
    <source>
        <dbReference type="ARBA" id="ARBA00048184"/>
    </source>
</evidence>
<comment type="subcellular location">
    <subcellularLocation>
        <location evidence="7">Endoplasmic reticulum</location>
    </subcellularLocation>
</comment>
<protein>
    <recommendedName>
        <fullName evidence="3 7">UDP-N-acetylglucosamine transferase subunit ALG13</fullName>
        <ecNumber evidence="2 7">2.4.1.141</ecNumber>
    </recommendedName>
    <alternativeName>
        <fullName evidence="5 7">Asparagine-linked glycosylation protein 13</fullName>
    </alternativeName>
</protein>
<name>A0A0U4Z6M4_ASPCI</name>
<dbReference type="OrthoDB" id="20273at2759"/>
<evidence type="ECO:0000256" key="5">
    <source>
        <dbReference type="ARBA" id="ARBA00032061"/>
    </source>
</evidence>
<evidence type="ECO:0000256" key="2">
    <source>
        <dbReference type="ARBA" id="ARBA00012614"/>
    </source>
</evidence>
<dbReference type="STRING" id="454130.A0A0U4Z6M4"/>
<evidence type="ECO:0000313" key="9">
    <source>
        <dbReference type="EMBL" id="CEL05317.1"/>
    </source>
</evidence>
<evidence type="ECO:0000256" key="4">
    <source>
        <dbReference type="ARBA" id="ARBA00024804"/>
    </source>
</evidence>
<keyword evidence="7" id="KW-0256">Endoplasmic reticulum</keyword>
<dbReference type="GO" id="GO:0004577">
    <property type="term" value="F:N-acetylglucosaminyldiphosphodolichol N-acetylglucosaminyltransferase activity"/>
    <property type="evidence" value="ECO:0007669"/>
    <property type="project" value="UniProtKB-EC"/>
</dbReference>
<dbReference type="GO" id="GO:0006488">
    <property type="term" value="P:dolichol-linked oligosaccharide biosynthetic process"/>
    <property type="evidence" value="ECO:0007669"/>
    <property type="project" value="TreeGrafter"/>
</dbReference>
<accession>A0A0U4Z6M4</accession>
<proteinExistence type="inferred from homology"/>
<keyword evidence="10" id="KW-1185">Reference proteome</keyword>
<dbReference type="Proteomes" id="UP000054771">
    <property type="component" value="Unassembled WGS sequence"/>
</dbReference>
<dbReference type="EC" id="2.4.1.141" evidence="2 7"/>
<comment type="similarity">
    <text evidence="7">Belongs to the glycosyltransferase 28 family.</text>
</comment>
<keyword evidence="7" id="KW-0808">Transferase</keyword>
<evidence type="ECO:0000256" key="1">
    <source>
        <dbReference type="ARBA" id="ARBA00011198"/>
    </source>
</evidence>
<comment type="subunit">
    <text evidence="1 7">Heterodimer with ALG14 to form a functional enzyme.</text>
</comment>
<organism evidence="9 10">
    <name type="scientific">Aspergillus calidoustus</name>
    <dbReference type="NCBI Taxonomy" id="454130"/>
    <lineage>
        <taxon>Eukaryota</taxon>
        <taxon>Fungi</taxon>
        <taxon>Dikarya</taxon>
        <taxon>Ascomycota</taxon>
        <taxon>Pezizomycotina</taxon>
        <taxon>Eurotiomycetes</taxon>
        <taxon>Eurotiomycetidae</taxon>
        <taxon>Eurotiales</taxon>
        <taxon>Aspergillaceae</taxon>
        <taxon>Aspergillus</taxon>
        <taxon>Aspergillus subgen. Nidulantes</taxon>
    </lineage>
</organism>
<evidence type="ECO:0000313" key="10">
    <source>
        <dbReference type="Proteomes" id="UP000054771"/>
    </source>
</evidence>
<sequence>MGFETGAVSSEMFFRGSCNGLGGASLHWDPQASPPLCQIHPRCSPRRPWIYGVLILDGLNSPKVRIPGNVLDTVTIYFVMSCEATSPRMAHKPTKLCFVTVGATASFHLLLESLLDPAFMKALHRYSYTHLLIQYGKDGQALFDEFTAKRPFGHPDLHGIALDGFDFKQTGLDFEMRLAKAKPSENRSSGLVISHAGSGSILAVLRFGVPLVVVPNPTLQDNHQEELADVLQQEGYAVWGSYKELASALERAETLRTRMLTWPPVHGANRKQSLEGVISEEMGYLD</sequence>
<dbReference type="InterPro" id="IPR007235">
    <property type="entry name" value="Glyco_trans_28_C"/>
</dbReference>
<dbReference type="Pfam" id="PF04101">
    <property type="entry name" value="Glyco_tran_28_C"/>
    <property type="match status" value="1"/>
</dbReference>
<dbReference type="AlphaFoldDB" id="A0A0U4Z6M4"/>
<comment type="catalytic activity">
    <reaction evidence="6">
        <text>an N-acetyl-alpha-D-glucosaminyl-diphospho-di-trans,poly-cis-dolichol + UDP-N-acetyl-alpha-D-glucosamine = an N,N'-diacetylchitobiosyl-diphospho-di-trans,poly-cis-dolichol + UDP + H(+)</text>
        <dbReference type="Rhea" id="RHEA:23380"/>
        <dbReference type="Rhea" id="RHEA-COMP:19507"/>
        <dbReference type="Rhea" id="RHEA-COMP:19510"/>
        <dbReference type="ChEBI" id="CHEBI:15378"/>
        <dbReference type="ChEBI" id="CHEBI:57269"/>
        <dbReference type="ChEBI" id="CHEBI:57705"/>
        <dbReference type="ChEBI" id="CHEBI:58223"/>
        <dbReference type="ChEBI" id="CHEBI:58427"/>
        <dbReference type="EC" id="2.4.1.141"/>
    </reaction>
</comment>
<evidence type="ECO:0000256" key="7">
    <source>
        <dbReference type="RuleBase" id="RU362128"/>
    </source>
</evidence>
<dbReference type="InterPro" id="IPR052474">
    <property type="entry name" value="UDP-GlcNAc_transferase"/>
</dbReference>
<reference evidence="10" key="1">
    <citation type="journal article" date="2016" name="Genome Announc.">
        <title>Draft genome sequences of fungus Aspergillus calidoustus.</title>
        <authorList>
            <person name="Horn F."/>
            <person name="Linde J."/>
            <person name="Mattern D.J."/>
            <person name="Walther G."/>
            <person name="Guthke R."/>
            <person name="Scherlach K."/>
            <person name="Martin K."/>
            <person name="Brakhage A.A."/>
            <person name="Petzke L."/>
            <person name="Valiante V."/>
        </authorList>
    </citation>
    <scope>NUCLEOTIDE SEQUENCE [LARGE SCALE GENOMIC DNA]</scope>
    <source>
        <strain evidence="10">SF006504</strain>
    </source>
</reference>
<dbReference type="EMBL" id="CDMC01000005">
    <property type="protein sequence ID" value="CEL05317.1"/>
    <property type="molecule type" value="Genomic_DNA"/>
</dbReference>
<evidence type="ECO:0000256" key="3">
    <source>
        <dbReference type="ARBA" id="ARBA00017468"/>
    </source>
</evidence>
<feature type="domain" description="Glycosyl transferase family 28 C-terminal" evidence="8">
    <location>
        <begin position="97"/>
        <end position="245"/>
    </location>
</feature>
<comment type="function">
    <text evidence="4 7">Involved in protein N-glycosylation. Essential for the second step of the dolichol-linked oligosaccharide pathway.</text>
</comment>
<evidence type="ECO:0000259" key="8">
    <source>
        <dbReference type="Pfam" id="PF04101"/>
    </source>
</evidence>
<gene>
    <name evidence="7" type="primary">ALG13</name>
    <name evidence="9" type="ORF">ASPCAL06435</name>
</gene>